<keyword evidence="1" id="KW-0732">Signal</keyword>
<evidence type="ECO:0000313" key="3">
    <source>
        <dbReference type="Proteomes" id="UP001177527"/>
    </source>
</evidence>
<feature type="signal peptide" evidence="1">
    <location>
        <begin position="1"/>
        <end position="17"/>
    </location>
</feature>
<dbReference type="Proteomes" id="UP001177527">
    <property type="component" value="Chromosome"/>
</dbReference>
<proteinExistence type="predicted"/>
<dbReference type="EMBL" id="CP123488">
    <property type="protein sequence ID" value="WGL54815.1"/>
    <property type="molecule type" value="Genomic_DNA"/>
</dbReference>
<dbReference type="RefSeq" id="WP_280555848.1">
    <property type="nucleotide sequence ID" value="NZ_CP123488.1"/>
</dbReference>
<reference evidence="2" key="1">
    <citation type="submission" date="2023-04" db="EMBL/GenBank/DDBJ databases">
        <title>APH(3)-Id, a novel chromosomal aminoglycoside phosphotransferase, identified from an environmental isolate of Kluyvera intermedia DW18.</title>
        <authorList>
            <person name="Sha Y."/>
        </authorList>
    </citation>
    <scope>NUCLEOTIDE SEQUENCE</scope>
    <source>
        <strain evidence="2">DW18</strain>
    </source>
</reference>
<organism evidence="2 3">
    <name type="scientific">Kluyvera intermedia</name>
    <name type="common">Enterobacter intermedius</name>
    <dbReference type="NCBI Taxonomy" id="61648"/>
    <lineage>
        <taxon>Bacteria</taxon>
        <taxon>Pseudomonadati</taxon>
        <taxon>Pseudomonadota</taxon>
        <taxon>Gammaproteobacteria</taxon>
        <taxon>Enterobacterales</taxon>
        <taxon>Enterobacteriaceae</taxon>
        <taxon>Kluyvera</taxon>
    </lineage>
</organism>
<feature type="chain" id="PRO_5041745397" evidence="1">
    <location>
        <begin position="18"/>
        <end position="119"/>
    </location>
</feature>
<accession>A0AA95JZ77</accession>
<dbReference type="AlphaFoldDB" id="A0AA95JZ77"/>
<sequence>MKYALLLLAFLSAPGWALNFTSTYLRLNCPSRGIVEITLHVYGHVSELWNGHFEVGAGHSSHNGMELVKFINGDLLIHQSSSDEFLFRYVGEKNLRHCQKLSENPVNVRSIPYYRSTSV</sequence>
<evidence type="ECO:0000256" key="1">
    <source>
        <dbReference type="SAM" id="SignalP"/>
    </source>
</evidence>
<evidence type="ECO:0000313" key="2">
    <source>
        <dbReference type="EMBL" id="WGL54815.1"/>
    </source>
</evidence>
<name>A0AA95JZ77_KLUIN</name>
<protein>
    <submittedName>
        <fullName evidence="2">Uncharacterized protein</fullName>
    </submittedName>
</protein>
<gene>
    <name evidence="2" type="ORF">QBD33_14215</name>
</gene>